<dbReference type="SUPFAM" id="SSF52540">
    <property type="entry name" value="P-loop containing nucleoside triphosphate hydrolases"/>
    <property type="match status" value="1"/>
</dbReference>
<proteinExistence type="inferred from homology"/>
<dbReference type="AlphaFoldDB" id="A0A4R7VHF3"/>
<dbReference type="Proteomes" id="UP000294927">
    <property type="component" value="Unassembled WGS sequence"/>
</dbReference>
<dbReference type="EMBL" id="SOCP01000008">
    <property type="protein sequence ID" value="TDV48774.1"/>
    <property type="molecule type" value="Genomic_DNA"/>
</dbReference>
<feature type="domain" description="AAA+ ATPase" evidence="5">
    <location>
        <begin position="409"/>
        <end position="541"/>
    </location>
</feature>
<keyword evidence="7" id="KW-1185">Reference proteome</keyword>
<evidence type="ECO:0000256" key="1">
    <source>
        <dbReference type="ARBA" id="ARBA00006914"/>
    </source>
</evidence>
<evidence type="ECO:0000259" key="5">
    <source>
        <dbReference type="SMART" id="SM00382"/>
    </source>
</evidence>
<comment type="caution">
    <text evidence="6">The sequence shown here is derived from an EMBL/GenBank/DDBJ whole genome shotgun (WGS) entry which is preliminary data.</text>
</comment>
<sequence length="625" mass="66904">MTRSAEWSAANHQHLAAALDTLTRRLDPDRAEPLPGKAWTLPEPPALDALRDGFGLTDFERDVLLLCAGVELDTDFARACAKAHGEPGRTWASFGLALSTLDNPHWGAVSPSAPLRACRLVTLSHPESPTAGALRIEERVLHALVGLDYLDPAIAPLASSPPSATTDHPAVDALARQWADPSTPHVAVLGRHRAELVAVAATASARSGLRPVVLDGSDLPEGVRQRDELAALCERESTLTPTAWIIDLVEAGDAAHLAAVRLAGRLTAPVAVVTQRPPPGPALPGISVPAATVDERVLLWRAVADQVPEAEVTRLAAQFDLDADTVRAVVSETRAAGPVTVDGLWRGCQNHARPGIDAVAQRVAGDARLADIVLPAHQLTRLRQLVAHVRHRHLVLDRWGFAARGGRGLGTAALFAGPSGTGKTLAAEVVAGELRLDLYRVDLSRVVSKYVGETEKNLSRVFDAADAGGAVLLFDEADALFGKRGEVTDSRDRYANLEVGYLLQRVETYRGLAILTTNLKDSLDPAFQRRLRFVVDFPFPDARSRAAIWRTAFPAATPTRDLDHDMLAQLTITGASIRDTALFAAYLAAEAGEAVTMTHVLEAARAEYAKLERQMTGAEVSGWTT</sequence>
<keyword evidence="3" id="KW-0067">ATP-binding</keyword>
<evidence type="ECO:0000313" key="7">
    <source>
        <dbReference type="Proteomes" id="UP000294927"/>
    </source>
</evidence>
<dbReference type="InterPro" id="IPR027417">
    <property type="entry name" value="P-loop_NTPase"/>
</dbReference>
<accession>A0A4R7VHF3</accession>
<feature type="coiled-coil region" evidence="4">
    <location>
        <begin position="594"/>
        <end position="621"/>
    </location>
</feature>
<evidence type="ECO:0000256" key="2">
    <source>
        <dbReference type="ARBA" id="ARBA00022741"/>
    </source>
</evidence>
<dbReference type="PANTHER" id="PTHR23073">
    <property type="entry name" value="26S PROTEASOME REGULATORY SUBUNIT"/>
    <property type="match status" value="1"/>
</dbReference>
<dbReference type="InterPro" id="IPR003593">
    <property type="entry name" value="AAA+_ATPase"/>
</dbReference>
<dbReference type="Gene3D" id="3.40.50.300">
    <property type="entry name" value="P-loop containing nucleotide triphosphate hydrolases"/>
    <property type="match status" value="1"/>
</dbReference>
<dbReference type="Pfam" id="PF22977">
    <property type="entry name" value="WHD"/>
    <property type="match status" value="1"/>
</dbReference>
<dbReference type="InterPro" id="IPR054472">
    <property type="entry name" value="WHD"/>
</dbReference>
<dbReference type="GO" id="GO:0016887">
    <property type="term" value="F:ATP hydrolysis activity"/>
    <property type="evidence" value="ECO:0007669"/>
    <property type="project" value="InterPro"/>
</dbReference>
<reference evidence="6 7" key="1">
    <citation type="submission" date="2019-03" db="EMBL/GenBank/DDBJ databases">
        <title>Genomic Encyclopedia of Archaeal and Bacterial Type Strains, Phase II (KMG-II): from individual species to whole genera.</title>
        <authorList>
            <person name="Goeker M."/>
        </authorList>
    </citation>
    <scope>NUCLEOTIDE SEQUENCE [LARGE SCALE GENOMIC DNA]</scope>
    <source>
        <strain evidence="6 7">DSM 45499</strain>
    </source>
</reference>
<keyword evidence="2" id="KW-0547">Nucleotide-binding</keyword>
<dbReference type="RefSeq" id="WP_166664210.1">
    <property type="nucleotide sequence ID" value="NZ_SOCP01000008.1"/>
</dbReference>
<dbReference type="GO" id="GO:0005524">
    <property type="term" value="F:ATP binding"/>
    <property type="evidence" value="ECO:0007669"/>
    <property type="project" value="UniProtKB-KW"/>
</dbReference>
<name>A0A4R7VHF3_9PSEU</name>
<protein>
    <submittedName>
        <fullName evidence="6">ATPase family protein associated with various cellular activities (AAA)</fullName>
    </submittedName>
</protein>
<dbReference type="InterPro" id="IPR050221">
    <property type="entry name" value="26S_Proteasome_ATPase"/>
</dbReference>
<keyword evidence="4" id="KW-0175">Coiled coil</keyword>
<dbReference type="CDD" id="cd19481">
    <property type="entry name" value="RecA-like_protease"/>
    <property type="match status" value="1"/>
</dbReference>
<dbReference type="Pfam" id="PF00004">
    <property type="entry name" value="AAA"/>
    <property type="match status" value="1"/>
</dbReference>
<gene>
    <name evidence="6" type="ORF">CLV71_108134</name>
</gene>
<dbReference type="SMART" id="SM00382">
    <property type="entry name" value="AAA"/>
    <property type="match status" value="1"/>
</dbReference>
<evidence type="ECO:0000313" key="6">
    <source>
        <dbReference type="EMBL" id="TDV48774.1"/>
    </source>
</evidence>
<evidence type="ECO:0000256" key="3">
    <source>
        <dbReference type="ARBA" id="ARBA00022840"/>
    </source>
</evidence>
<comment type="similarity">
    <text evidence="1">Belongs to the AAA ATPase family.</text>
</comment>
<evidence type="ECO:0000256" key="4">
    <source>
        <dbReference type="SAM" id="Coils"/>
    </source>
</evidence>
<organism evidence="6 7">
    <name type="scientific">Actinophytocola oryzae</name>
    <dbReference type="NCBI Taxonomy" id="502181"/>
    <lineage>
        <taxon>Bacteria</taxon>
        <taxon>Bacillati</taxon>
        <taxon>Actinomycetota</taxon>
        <taxon>Actinomycetes</taxon>
        <taxon>Pseudonocardiales</taxon>
        <taxon>Pseudonocardiaceae</taxon>
    </lineage>
</organism>
<dbReference type="InterPro" id="IPR003959">
    <property type="entry name" value="ATPase_AAA_core"/>
</dbReference>